<accession>A0ABQ4NB99</accession>
<keyword evidence="2" id="KW-1185">Reference proteome</keyword>
<dbReference type="EMBL" id="BOVJ01000136">
    <property type="protein sequence ID" value="GIQ65497.1"/>
    <property type="molecule type" value="Genomic_DNA"/>
</dbReference>
<evidence type="ECO:0000313" key="1">
    <source>
        <dbReference type="EMBL" id="GIQ65497.1"/>
    </source>
</evidence>
<reference evidence="1 2" key="1">
    <citation type="submission" date="2021-04" db="EMBL/GenBank/DDBJ databases">
        <title>Draft genome sequence of Paenibacillus cisolokensis, LC2-13A.</title>
        <authorList>
            <person name="Uke A."/>
            <person name="Chhe C."/>
            <person name="Baramee S."/>
            <person name="Kosugi A."/>
        </authorList>
    </citation>
    <scope>NUCLEOTIDE SEQUENCE [LARGE SCALE GENOMIC DNA]</scope>
    <source>
        <strain evidence="1 2">LC2-13A</strain>
    </source>
</reference>
<protein>
    <submittedName>
        <fullName evidence="1">Uncharacterized protein</fullName>
    </submittedName>
</protein>
<gene>
    <name evidence="1" type="ORF">PACILC2_40650</name>
</gene>
<proteinExistence type="predicted"/>
<name>A0ABQ4NB99_9BACL</name>
<organism evidence="1 2">
    <name type="scientific">Paenibacillus cisolokensis</name>
    <dbReference type="NCBI Taxonomy" id="1658519"/>
    <lineage>
        <taxon>Bacteria</taxon>
        <taxon>Bacillati</taxon>
        <taxon>Bacillota</taxon>
        <taxon>Bacilli</taxon>
        <taxon>Bacillales</taxon>
        <taxon>Paenibacillaceae</taxon>
        <taxon>Paenibacillus</taxon>
    </lineage>
</organism>
<dbReference type="RefSeq" id="WP_213529968.1">
    <property type="nucleotide sequence ID" value="NZ_BOVJ01000136.1"/>
</dbReference>
<evidence type="ECO:0000313" key="2">
    <source>
        <dbReference type="Proteomes" id="UP000680304"/>
    </source>
</evidence>
<dbReference type="Proteomes" id="UP000680304">
    <property type="component" value="Unassembled WGS sequence"/>
</dbReference>
<sequence>MNSIVKTSLFIPNRFFVDGKEMYVSFNIAVIPEDMALISMTLYVPLPVGNLEAQLYLHEITTGWDEQHIQSVRPTLSEMINRRQISPGTREESFHLEHLAHGWRFNSFENHGVYVRLESADQIQFSPEEPPYLILGTV</sequence>
<comment type="caution">
    <text evidence="1">The sequence shown here is derived from an EMBL/GenBank/DDBJ whole genome shotgun (WGS) entry which is preliminary data.</text>
</comment>